<name>A0A5B8UED4_9BACT</name>
<gene>
    <name evidence="2" type="ORF">FSB75_02780</name>
</gene>
<dbReference type="AlphaFoldDB" id="A0A5B8UED4"/>
<reference evidence="2 3" key="1">
    <citation type="journal article" date="2015" name="Int. J. Syst. Evol. Microbiol.">
        <title>Flavisolibacter ginsenosidimutans sp. nov., with ginsenoside-converting activity isolated from soil used for cultivating ginseng.</title>
        <authorList>
            <person name="Zhao Y."/>
            <person name="Liu Q."/>
            <person name="Kang M.S."/>
            <person name="Jin F."/>
            <person name="Yu H."/>
            <person name="Im W.T."/>
        </authorList>
    </citation>
    <scope>NUCLEOTIDE SEQUENCE [LARGE SCALE GENOMIC DNA]</scope>
    <source>
        <strain evidence="2 3">Gsoil 636</strain>
    </source>
</reference>
<dbReference type="OrthoDB" id="9810303at2"/>
<dbReference type="PANTHER" id="PTHR43685:SF13">
    <property type="entry name" value="O ANTIGEN BIOSYNTHESIS RHAMNOSYLTRANSFERASE RFBN"/>
    <property type="match status" value="1"/>
</dbReference>
<feature type="domain" description="Glycosyltransferase 2-like" evidence="1">
    <location>
        <begin position="9"/>
        <end position="130"/>
    </location>
</feature>
<evidence type="ECO:0000313" key="2">
    <source>
        <dbReference type="EMBL" id="QEC54868.1"/>
    </source>
</evidence>
<evidence type="ECO:0000259" key="1">
    <source>
        <dbReference type="Pfam" id="PF00535"/>
    </source>
</evidence>
<proteinExistence type="predicted"/>
<dbReference type="Proteomes" id="UP000321204">
    <property type="component" value="Chromosome"/>
</dbReference>
<dbReference type="InterPro" id="IPR001173">
    <property type="entry name" value="Glyco_trans_2-like"/>
</dbReference>
<dbReference type="Pfam" id="PF00535">
    <property type="entry name" value="Glycos_transf_2"/>
    <property type="match status" value="1"/>
</dbReference>
<dbReference type="RefSeq" id="WP_146782414.1">
    <property type="nucleotide sequence ID" value="NZ_BAABIO010000006.1"/>
</dbReference>
<evidence type="ECO:0000313" key="3">
    <source>
        <dbReference type="Proteomes" id="UP000321204"/>
    </source>
</evidence>
<dbReference type="GO" id="GO:0044010">
    <property type="term" value="P:single-species biofilm formation"/>
    <property type="evidence" value="ECO:0007669"/>
    <property type="project" value="TreeGrafter"/>
</dbReference>
<keyword evidence="2" id="KW-0808">Transferase</keyword>
<protein>
    <submittedName>
        <fullName evidence="2">Glycosyltransferase</fullName>
    </submittedName>
</protein>
<accession>A0A5B8UED4</accession>
<dbReference type="GO" id="GO:0016740">
    <property type="term" value="F:transferase activity"/>
    <property type="evidence" value="ECO:0007669"/>
    <property type="project" value="UniProtKB-KW"/>
</dbReference>
<dbReference type="SUPFAM" id="SSF53448">
    <property type="entry name" value="Nucleotide-diphospho-sugar transferases"/>
    <property type="match status" value="1"/>
</dbReference>
<dbReference type="EMBL" id="CP042433">
    <property type="protein sequence ID" value="QEC54868.1"/>
    <property type="molecule type" value="Genomic_DNA"/>
</dbReference>
<dbReference type="KEGG" id="fgg:FSB75_02780"/>
<dbReference type="Gene3D" id="3.90.550.10">
    <property type="entry name" value="Spore Coat Polysaccharide Biosynthesis Protein SpsA, Chain A"/>
    <property type="match status" value="1"/>
</dbReference>
<dbReference type="InterPro" id="IPR029044">
    <property type="entry name" value="Nucleotide-diphossugar_trans"/>
</dbReference>
<organism evidence="2 3">
    <name type="scientific">Flavisolibacter ginsenosidimutans</name>
    <dbReference type="NCBI Taxonomy" id="661481"/>
    <lineage>
        <taxon>Bacteria</taxon>
        <taxon>Pseudomonadati</taxon>
        <taxon>Bacteroidota</taxon>
        <taxon>Chitinophagia</taxon>
        <taxon>Chitinophagales</taxon>
        <taxon>Chitinophagaceae</taxon>
        <taxon>Flavisolibacter</taxon>
    </lineage>
</organism>
<dbReference type="PANTHER" id="PTHR43685">
    <property type="entry name" value="GLYCOSYLTRANSFERASE"/>
    <property type="match status" value="1"/>
</dbReference>
<sequence length="344" mass="39637">MTDKDVLISIVIPVKNAEPWLHDCLRGIQEQTLFSQTEIVLLDSGSTDNTLEIAKTYPVRLYSIRPEDFNHGLTRNVGVKYCKGKYVVMTVQDAKPTDSYWLQKLLDGFSVGDNVAGVCGQQVVPKDRDKNPVDWFRPVDEPKTKLYAFKAEDFDALSPAEKKAACSWDDVNAMYKREVMDEIPFRKISYGEDVIWAREALRKGYTLVYQPSARVYHYHNENVDYMFRRSLTVMYLWYKSVGFLYPKEPLSLRSVLSMMKTIAITKPLSTAEKYKWMAYNFQRHRSSQRAYQAFFAALAQGEESLDELHEKYCGKPPVPLKPTSFEKASAGEKIFAKNESFNED</sequence>
<keyword evidence="3" id="KW-1185">Reference proteome</keyword>
<dbReference type="InterPro" id="IPR050834">
    <property type="entry name" value="Glycosyltransf_2"/>
</dbReference>